<keyword evidence="7" id="KW-0325">Glycoprotein</keyword>
<evidence type="ECO:0000256" key="3">
    <source>
        <dbReference type="ARBA" id="ARBA00022968"/>
    </source>
</evidence>
<dbReference type="InterPro" id="IPR051292">
    <property type="entry name" value="Xyl/GlcA_transferase"/>
</dbReference>
<evidence type="ECO:0000256" key="5">
    <source>
        <dbReference type="ARBA" id="ARBA00023034"/>
    </source>
</evidence>
<evidence type="ECO:0000256" key="1">
    <source>
        <dbReference type="ARBA" id="ARBA00004323"/>
    </source>
</evidence>
<sequence length="261" mass="30520">MPYRRTITLHLLVDLDAHQFLYTEFAQWQPQDMAIHFYSIELYMAQVQKFASSHYSGSRSYIKLLLPQILPPSVDKVIMLDADMLLAKSVYSLWGLFDQFNDSQGFGYNAGLILLDLNKLRTLNWRRIWEDVYTELADALGGILPTAEQDVLNRIVHLNPKYLFDMPCTWNVQLASFSLAHRCPIVWSFTEEGRQLANASGVRETELMHFNAQFKPEFSYPKPWRTPKVVDDGHVLTGIERARKYFEFYYLLRDTDISCFR</sequence>
<proteinExistence type="predicted"/>
<dbReference type="GO" id="GO:0015020">
    <property type="term" value="F:glucuronosyltransferase activity"/>
    <property type="evidence" value="ECO:0007669"/>
    <property type="project" value="TreeGrafter"/>
</dbReference>
<evidence type="ECO:0000313" key="8">
    <source>
        <dbReference type="EMBL" id="VDP81182.1"/>
    </source>
</evidence>
<dbReference type="PANTHER" id="PTHR12270">
    <property type="entry name" value="GLYCOSYLTRANSFERASE-RELATED"/>
    <property type="match status" value="1"/>
</dbReference>
<name>A0A183AKI1_9TREM</name>
<comment type="subcellular location">
    <subcellularLocation>
        <location evidence="1">Golgi apparatus membrane</location>
        <topology evidence="1">Single-pass type II membrane protein</topology>
    </subcellularLocation>
</comment>
<dbReference type="GO" id="GO:0000139">
    <property type="term" value="C:Golgi membrane"/>
    <property type="evidence" value="ECO:0007669"/>
    <property type="project" value="UniProtKB-SubCell"/>
</dbReference>
<keyword evidence="5" id="KW-0333">Golgi apparatus</keyword>
<evidence type="ECO:0000313" key="9">
    <source>
        <dbReference type="Proteomes" id="UP000272942"/>
    </source>
</evidence>
<evidence type="ECO:0000256" key="7">
    <source>
        <dbReference type="ARBA" id="ARBA00023180"/>
    </source>
</evidence>
<dbReference type="InterPro" id="IPR029044">
    <property type="entry name" value="Nucleotide-diphossugar_trans"/>
</dbReference>
<dbReference type="Gene3D" id="3.90.550.10">
    <property type="entry name" value="Spore Coat Polysaccharide Biosynthesis Protein SpsA, Chain A"/>
    <property type="match status" value="1"/>
</dbReference>
<evidence type="ECO:0000256" key="6">
    <source>
        <dbReference type="ARBA" id="ARBA00023136"/>
    </source>
</evidence>
<dbReference type="Proteomes" id="UP000272942">
    <property type="component" value="Unassembled WGS sequence"/>
</dbReference>
<dbReference type="AlphaFoldDB" id="A0A183AKI1"/>
<evidence type="ECO:0000256" key="2">
    <source>
        <dbReference type="ARBA" id="ARBA00022692"/>
    </source>
</evidence>
<keyword evidence="9" id="KW-1185">Reference proteome</keyword>
<dbReference type="Pfam" id="PF01501">
    <property type="entry name" value="Glyco_transf_8"/>
    <property type="match status" value="1"/>
</dbReference>
<dbReference type="OrthoDB" id="411524at2759"/>
<dbReference type="InterPro" id="IPR002495">
    <property type="entry name" value="Glyco_trans_8"/>
</dbReference>
<reference evidence="10" key="1">
    <citation type="submission" date="2016-06" db="UniProtKB">
        <authorList>
            <consortium name="WormBaseParasite"/>
        </authorList>
    </citation>
    <scope>IDENTIFICATION</scope>
</reference>
<evidence type="ECO:0000256" key="4">
    <source>
        <dbReference type="ARBA" id="ARBA00022989"/>
    </source>
</evidence>
<organism evidence="10">
    <name type="scientific">Echinostoma caproni</name>
    <dbReference type="NCBI Taxonomy" id="27848"/>
    <lineage>
        <taxon>Eukaryota</taxon>
        <taxon>Metazoa</taxon>
        <taxon>Spiralia</taxon>
        <taxon>Lophotrochozoa</taxon>
        <taxon>Platyhelminthes</taxon>
        <taxon>Trematoda</taxon>
        <taxon>Digenea</taxon>
        <taxon>Plagiorchiida</taxon>
        <taxon>Echinostomata</taxon>
        <taxon>Echinostomatoidea</taxon>
        <taxon>Echinostomatidae</taxon>
        <taxon>Echinostoma</taxon>
    </lineage>
</organism>
<dbReference type="PANTHER" id="PTHR12270:SF25">
    <property type="entry name" value="GLYCOSYLTRANSFERASE-LIKE PROTEIN LARGE"/>
    <property type="match status" value="1"/>
</dbReference>
<gene>
    <name evidence="8" type="ORF">ECPE_LOCUS7467</name>
</gene>
<reference evidence="8 9" key="2">
    <citation type="submission" date="2018-11" db="EMBL/GenBank/DDBJ databases">
        <authorList>
            <consortium name="Pathogen Informatics"/>
        </authorList>
    </citation>
    <scope>NUCLEOTIDE SEQUENCE [LARGE SCALE GENOMIC DNA]</scope>
    <source>
        <strain evidence="8 9">Egypt</strain>
    </source>
</reference>
<dbReference type="GO" id="GO:0042285">
    <property type="term" value="F:xylosyltransferase activity"/>
    <property type="evidence" value="ECO:0007669"/>
    <property type="project" value="TreeGrafter"/>
</dbReference>
<keyword evidence="6" id="KW-0472">Membrane</keyword>
<dbReference type="WBParaSite" id="ECPE_0000748201-mRNA-1">
    <property type="protein sequence ID" value="ECPE_0000748201-mRNA-1"/>
    <property type="gene ID" value="ECPE_0000748201"/>
</dbReference>
<accession>A0A183AKI1</accession>
<dbReference type="SUPFAM" id="SSF53448">
    <property type="entry name" value="Nucleotide-diphospho-sugar transferases"/>
    <property type="match status" value="1"/>
</dbReference>
<evidence type="ECO:0000313" key="10">
    <source>
        <dbReference type="WBParaSite" id="ECPE_0000748201-mRNA-1"/>
    </source>
</evidence>
<keyword evidence="2" id="KW-0812">Transmembrane</keyword>
<keyword evidence="4" id="KW-1133">Transmembrane helix</keyword>
<keyword evidence="3" id="KW-0735">Signal-anchor</keyword>
<dbReference type="GO" id="GO:0035269">
    <property type="term" value="P:protein O-linked glycosylation via mannose"/>
    <property type="evidence" value="ECO:0007669"/>
    <property type="project" value="TreeGrafter"/>
</dbReference>
<dbReference type="EMBL" id="UZAN01044632">
    <property type="protein sequence ID" value="VDP81182.1"/>
    <property type="molecule type" value="Genomic_DNA"/>
</dbReference>
<protein>
    <submittedName>
        <fullName evidence="10">Glycosyltransferase family 8 protein</fullName>
    </submittedName>
</protein>